<dbReference type="Gene3D" id="3.40.50.1110">
    <property type="entry name" value="SGNH hydrolase"/>
    <property type="match status" value="1"/>
</dbReference>
<dbReference type="Pfam" id="PF13472">
    <property type="entry name" value="Lipase_GDSL_2"/>
    <property type="match status" value="1"/>
</dbReference>
<dbReference type="PANTHER" id="PTHR30383:SF29">
    <property type="entry name" value="SGNH HYDROLASE-TYPE ESTERASE DOMAIN-CONTAINING PROTEIN"/>
    <property type="match status" value="1"/>
</dbReference>
<dbReference type="InterPro" id="IPR013830">
    <property type="entry name" value="SGNH_hydro"/>
</dbReference>
<organism evidence="2 3">
    <name type="scientific">Holdemanella biformis</name>
    <dbReference type="NCBI Taxonomy" id="1735"/>
    <lineage>
        <taxon>Bacteria</taxon>
        <taxon>Bacillati</taxon>
        <taxon>Bacillota</taxon>
        <taxon>Erysipelotrichia</taxon>
        <taxon>Erysipelotrichales</taxon>
        <taxon>Erysipelotrichaceae</taxon>
        <taxon>Holdemanella</taxon>
    </lineage>
</organism>
<protein>
    <recommendedName>
        <fullName evidence="1">SGNH hydrolase-type esterase domain-containing protein</fullName>
    </recommendedName>
</protein>
<feature type="domain" description="SGNH hydrolase-type esterase" evidence="1">
    <location>
        <begin position="5"/>
        <end position="193"/>
    </location>
</feature>
<evidence type="ECO:0000259" key="1">
    <source>
        <dbReference type="Pfam" id="PF13472"/>
    </source>
</evidence>
<proteinExistence type="predicted"/>
<gene>
    <name evidence="2" type="ORF">DWW32_07860</name>
</gene>
<dbReference type="AlphaFoldDB" id="A0A395W862"/>
<dbReference type="EMBL" id="QRYQ01000014">
    <property type="protein sequence ID" value="RGU90950.1"/>
    <property type="molecule type" value="Genomic_DNA"/>
</dbReference>
<evidence type="ECO:0000313" key="3">
    <source>
        <dbReference type="Proteomes" id="UP000265489"/>
    </source>
</evidence>
<dbReference type="InterPro" id="IPR036514">
    <property type="entry name" value="SGNH_hydro_sf"/>
</dbReference>
<name>A0A395W862_9FIRM</name>
<comment type="caution">
    <text evidence="2">The sequence shown here is derived from an EMBL/GenBank/DDBJ whole genome shotgun (WGS) entry which is preliminary data.</text>
</comment>
<dbReference type="SUPFAM" id="SSF52266">
    <property type="entry name" value="SGNH hydrolase"/>
    <property type="match status" value="1"/>
</dbReference>
<dbReference type="InterPro" id="IPR051532">
    <property type="entry name" value="Ester_Hydrolysis_Enzymes"/>
</dbReference>
<evidence type="ECO:0000313" key="2">
    <source>
        <dbReference type="EMBL" id="RGU90950.1"/>
    </source>
</evidence>
<dbReference type="PANTHER" id="PTHR30383">
    <property type="entry name" value="THIOESTERASE 1/PROTEASE 1/LYSOPHOSPHOLIPASE L1"/>
    <property type="match status" value="1"/>
</dbReference>
<dbReference type="Proteomes" id="UP000265489">
    <property type="component" value="Unassembled WGS sequence"/>
</dbReference>
<accession>A0A395W862</accession>
<dbReference type="RefSeq" id="WP_118325368.1">
    <property type="nucleotide sequence ID" value="NZ_QRYH01000013.1"/>
</dbReference>
<reference evidence="2 3" key="1">
    <citation type="submission" date="2018-08" db="EMBL/GenBank/DDBJ databases">
        <title>A genome reference for cultivated species of the human gut microbiota.</title>
        <authorList>
            <person name="Zou Y."/>
            <person name="Xue W."/>
            <person name="Luo G."/>
        </authorList>
    </citation>
    <scope>NUCLEOTIDE SEQUENCE [LARGE SCALE GENOMIC DNA]</scope>
    <source>
        <strain evidence="2 3">AF15-20</strain>
    </source>
</reference>
<dbReference type="GeneID" id="66579781"/>
<sequence length="206" mass="23430">MKILFYGDSNTWGYNAKDASRQKNRFTQFIKQEFSQHEIIEEGLCGRTLCLDDPYDEDRNGTKMISMVLKTHAPIDVVFIMLGTNDAKRQFSTNSISLEKGIRTLLYRALNPEIYRDGSKVPQFFVVCPPKMNRDGLNNERTKENFGDAGFEILNNTKPYLEKGCRDFDVEVIDTHAIAGSIDGIHMDESGHKQVADVLISVIQEL</sequence>